<protein>
    <submittedName>
        <fullName evidence="1">Uncharacterized protein</fullName>
    </submittedName>
</protein>
<evidence type="ECO:0000313" key="1">
    <source>
        <dbReference type="EMBL" id="RNA34477.1"/>
    </source>
</evidence>
<evidence type="ECO:0000313" key="2">
    <source>
        <dbReference type="Proteomes" id="UP000276133"/>
    </source>
</evidence>
<sequence>MLNLCRALSSLISCSFTSFTKENLFSTSFFAFDNLGSWCGILGLMDEIERIEEADDLQNKKNAIKHSAIILQFDFNDLLILIILCIELVQRIHFGITKFASADTFCRKNKFKIYFKRNKFSHIKRNAELSMTFDDSDFKNEIFYKKLNPY</sequence>
<comment type="caution">
    <text evidence="1">The sequence shown here is derived from an EMBL/GenBank/DDBJ whole genome shotgun (WGS) entry which is preliminary data.</text>
</comment>
<gene>
    <name evidence="1" type="ORF">BpHYR1_037452</name>
</gene>
<name>A0A3M7SFR7_BRAPC</name>
<dbReference type="AlphaFoldDB" id="A0A3M7SFR7"/>
<keyword evidence="2" id="KW-1185">Reference proteome</keyword>
<accession>A0A3M7SFR7</accession>
<dbReference type="Proteomes" id="UP000276133">
    <property type="component" value="Unassembled WGS sequence"/>
</dbReference>
<proteinExistence type="predicted"/>
<reference evidence="1 2" key="1">
    <citation type="journal article" date="2018" name="Sci. Rep.">
        <title>Genomic signatures of local adaptation to the degree of environmental predictability in rotifers.</title>
        <authorList>
            <person name="Franch-Gras L."/>
            <person name="Hahn C."/>
            <person name="Garcia-Roger E.M."/>
            <person name="Carmona M.J."/>
            <person name="Serra M."/>
            <person name="Gomez A."/>
        </authorList>
    </citation>
    <scope>NUCLEOTIDE SEQUENCE [LARGE SCALE GENOMIC DNA]</scope>
    <source>
        <strain evidence="1">HYR1</strain>
    </source>
</reference>
<dbReference type="EMBL" id="REGN01001474">
    <property type="protein sequence ID" value="RNA34477.1"/>
    <property type="molecule type" value="Genomic_DNA"/>
</dbReference>
<organism evidence="1 2">
    <name type="scientific">Brachionus plicatilis</name>
    <name type="common">Marine rotifer</name>
    <name type="synonym">Brachionus muelleri</name>
    <dbReference type="NCBI Taxonomy" id="10195"/>
    <lineage>
        <taxon>Eukaryota</taxon>
        <taxon>Metazoa</taxon>
        <taxon>Spiralia</taxon>
        <taxon>Gnathifera</taxon>
        <taxon>Rotifera</taxon>
        <taxon>Eurotatoria</taxon>
        <taxon>Monogononta</taxon>
        <taxon>Pseudotrocha</taxon>
        <taxon>Ploima</taxon>
        <taxon>Brachionidae</taxon>
        <taxon>Brachionus</taxon>
    </lineage>
</organism>